<protein>
    <submittedName>
        <fullName evidence="2">Uncharacterized protein</fullName>
    </submittedName>
</protein>
<evidence type="ECO:0000313" key="2">
    <source>
        <dbReference type="EMBL" id="HCW66414.1"/>
    </source>
</evidence>
<feature type="region of interest" description="Disordered" evidence="1">
    <location>
        <begin position="1"/>
        <end position="92"/>
    </location>
</feature>
<evidence type="ECO:0000256" key="1">
    <source>
        <dbReference type="SAM" id="MobiDB-lite"/>
    </source>
</evidence>
<sequence length="92" mass="10057">MDGSVNDPVDGQMAGSMNGSMNHPMDGSKNGPINGPTDCPMDDPTNGSKADLMNDPNGRPVHSSYKYHFAKNRQTGPRRRDRARPPLIIHQK</sequence>
<feature type="compositionally biased region" description="Basic residues" evidence="1">
    <location>
        <begin position="68"/>
        <end position="82"/>
    </location>
</feature>
<proteinExistence type="predicted"/>
<reference evidence="2 3" key="1">
    <citation type="journal article" date="2018" name="Nat. Biotechnol.">
        <title>A standardized bacterial taxonomy based on genome phylogeny substantially revises the tree of life.</title>
        <authorList>
            <person name="Parks D.H."/>
            <person name="Chuvochina M."/>
            <person name="Waite D.W."/>
            <person name="Rinke C."/>
            <person name="Skarshewski A."/>
            <person name="Chaumeil P.A."/>
            <person name="Hugenholtz P."/>
        </authorList>
    </citation>
    <scope>NUCLEOTIDE SEQUENCE [LARGE SCALE GENOMIC DNA]</scope>
    <source>
        <strain evidence="2">UBA9881</strain>
    </source>
</reference>
<name>A0A3D5N620_9PROT</name>
<comment type="caution">
    <text evidence="2">The sequence shown here is derived from an EMBL/GenBank/DDBJ whole genome shotgun (WGS) entry which is preliminary data.</text>
</comment>
<dbReference type="AlphaFoldDB" id="A0A3D5N620"/>
<dbReference type="Proteomes" id="UP000264179">
    <property type="component" value="Unassembled WGS sequence"/>
</dbReference>
<gene>
    <name evidence="2" type="ORF">DHR80_04220</name>
</gene>
<evidence type="ECO:0000313" key="3">
    <source>
        <dbReference type="Proteomes" id="UP000264179"/>
    </source>
</evidence>
<accession>A0A3D5N620</accession>
<dbReference type="RefSeq" id="WP_277276663.1">
    <property type="nucleotide sequence ID" value="NZ_DPOP01000038.1"/>
</dbReference>
<dbReference type="EMBL" id="DPOP01000038">
    <property type="protein sequence ID" value="HCW66414.1"/>
    <property type="molecule type" value="Genomic_DNA"/>
</dbReference>
<organism evidence="2 3">
    <name type="scientific">Thalassospira lucentensis</name>
    <dbReference type="NCBI Taxonomy" id="168935"/>
    <lineage>
        <taxon>Bacteria</taxon>
        <taxon>Pseudomonadati</taxon>
        <taxon>Pseudomonadota</taxon>
        <taxon>Alphaproteobacteria</taxon>
        <taxon>Rhodospirillales</taxon>
        <taxon>Thalassospiraceae</taxon>
        <taxon>Thalassospira</taxon>
    </lineage>
</organism>